<protein>
    <submittedName>
        <fullName evidence="1">Uncharacterized protein</fullName>
    </submittedName>
</protein>
<accession>A0ABX5Q8Z3</accession>
<proteinExistence type="predicted"/>
<keyword evidence="2" id="KW-1185">Reference proteome</keyword>
<name>A0ABX5Q8Z3_9BACL</name>
<dbReference type="Proteomes" id="UP000285882">
    <property type="component" value="Chromosome"/>
</dbReference>
<reference evidence="1 2" key="1">
    <citation type="submission" date="2018-01" db="EMBL/GenBank/DDBJ databases">
        <title>Complete genome sequencing of Sporolactobacillus terrae DLG3.</title>
        <authorList>
            <person name="Nam Y.-D."/>
            <person name="Kang J."/>
            <person name="Chung W.-H."/>
        </authorList>
    </citation>
    <scope>NUCLEOTIDE SEQUENCE [LARGE SCALE GENOMIC DNA]</scope>
    <source>
        <strain evidence="1 2">DLG3</strain>
    </source>
</reference>
<evidence type="ECO:0000313" key="2">
    <source>
        <dbReference type="Proteomes" id="UP000285882"/>
    </source>
</evidence>
<evidence type="ECO:0000313" key="1">
    <source>
        <dbReference type="EMBL" id="QAA23109.1"/>
    </source>
</evidence>
<gene>
    <name evidence="1" type="ORF">C0674_10975</name>
</gene>
<organism evidence="1 2">
    <name type="scientific">Sporolactobacillus terrae</name>
    <dbReference type="NCBI Taxonomy" id="269673"/>
    <lineage>
        <taxon>Bacteria</taxon>
        <taxon>Bacillati</taxon>
        <taxon>Bacillota</taxon>
        <taxon>Bacilli</taxon>
        <taxon>Bacillales</taxon>
        <taxon>Sporolactobacillaceae</taxon>
        <taxon>Sporolactobacillus</taxon>
    </lineage>
</organism>
<sequence>MQPATGCFFAVKESMRFALAGTMISVIEEELPLIVKELSLSAHTSCMQRESHRILRKSRKCSGACGIALS</sequence>
<dbReference type="EMBL" id="CP025688">
    <property type="protein sequence ID" value="QAA23109.1"/>
    <property type="molecule type" value="Genomic_DNA"/>
</dbReference>